<evidence type="ECO:0000313" key="3">
    <source>
        <dbReference type="Proteomes" id="UP001177670"/>
    </source>
</evidence>
<feature type="non-terminal residue" evidence="2">
    <location>
        <position position="149"/>
    </location>
</feature>
<dbReference type="Proteomes" id="UP001177670">
    <property type="component" value="Unassembled WGS sequence"/>
</dbReference>
<name>A0AA40KFV8_9HYME</name>
<evidence type="ECO:0000256" key="1">
    <source>
        <dbReference type="SAM" id="MobiDB-lite"/>
    </source>
</evidence>
<comment type="caution">
    <text evidence="2">The sequence shown here is derived from an EMBL/GenBank/DDBJ whole genome shotgun (WGS) entry which is preliminary data.</text>
</comment>
<accession>A0AA40KFV8</accession>
<gene>
    <name evidence="2" type="ORF">K0M31_014907</name>
</gene>
<dbReference type="AlphaFoldDB" id="A0AA40KFV8"/>
<reference evidence="2" key="1">
    <citation type="submission" date="2021-10" db="EMBL/GenBank/DDBJ databases">
        <title>Melipona bicolor Genome sequencing and assembly.</title>
        <authorList>
            <person name="Araujo N.S."/>
            <person name="Arias M.C."/>
        </authorList>
    </citation>
    <scope>NUCLEOTIDE SEQUENCE</scope>
    <source>
        <strain evidence="2">USP_2M_L1-L4_2017</strain>
        <tissue evidence="2">Whole body</tissue>
    </source>
</reference>
<protein>
    <submittedName>
        <fullName evidence="2">Uncharacterized protein</fullName>
    </submittedName>
</protein>
<feature type="compositionally biased region" description="Basic and acidic residues" evidence="1">
    <location>
        <begin position="115"/>
        <end position="149"/>
    </location>
</feature>
<feature type="region of interest" description="Disordered" evidence="1">
    <location>
        <begin position="88"/>
        <end position="149"/>
    </location>
</feature>
<organism evidence="2 3">
    <name type="scientific">Melipona bicolor</name>
    <dbReference type="NCBI Taxonomy" id="60889"/>
    <lineage>
        <taxon>Eukaryota</taxon>
        <taxon>Metazoa</taxon>
        <taxon>Ecdysozoa</taxon>
        <taxon>Arthropoda</taxon>
        <taxon>Hexapoda</taxon>
        <taxon>Insecta</taxon>
        <taxon>Pterygota</taxon>
        <taxon>Neoptera</taxon>
        <taxon>Endopterygota</taxon>
        <taxon>Hymenoptera</taxon>
        <taxon>Apocrita</taxon>
        <taxon>Aculeata</taxon>
        <taxon>Apoidea</taxon>
        <taxon>Anthophila</taxon>
        <taxon>Apidae</taxon>
        <taxon>Melipona</taxon>
    </lineage>
</organism>
<evidence type="ECO:0000313" key="2">
    <source>
        <dbReference type="EMBL" id="KAK1118601.1"/>
    </source>
</evidence>
<sequence length="149" mass="17223">MALSLGREVTAQLDSAALPKTLRKHWPEGARPPFCISSPPFGGIIAKEIRNRNLQPRRLLFARNVCYYPRLAELCHCTCNYIRRGMQRRLQRPSPSPRPEARGPSSSPSLSPQRFDFDFDGKEDRKEEDRRVDDATHFWEEQLKESKNA</sequence>
<proteinExistence type="predicted"/>
<dbReference type="EMBL" id="JAHYIQ010000042">
    <property type="protein sequence ID" value="KAK1118601.1"/>
    <property type="molecule type" value="Genomic_DNA"/>
</dbReference>
<keyword evidence="3" id="KW-1185">Reference proteome</keyword>